<dbReference type="EMBL" id="KE524821">
    <property type="protein sequence ID" value="KFB37043.1"/>
    <property type="molecule type" value="Genomic_DNA"/>
</dbReference>
<protein>
    <submittedName>
        <fullName evidence="1 2">Putative polysaccharide biosynthesis protein</fullName>
    </submittedName>
</protein>
<gene>
    <name evidence="1" type="ORF">ZHAS_00004246</name>
</gene>
<proteinExistence type="predicted"/>
<reference evidence="2" key="2">
    <citation type="submission" date="2020-05" db="UniProtKB">
        <authorList>
            <consortium name="EnsemblMetazoa"/>
        </authorList>
    </citation>
    <scope>IDENTIFICATION</scope>
</reference>
<name>A0A084VGE9_ANOSI</name>
<sequence length="75" mass="8232">MANLLRVWTFGSTVPRVTGPILMIASPQQDFRPFGVDLCDADFLFTERLEGLVVAGWCGFPSDGDDAIKRVTVTL</sequence>
<evidence type="ECO:0000313" key="2">
    <source>
        <dbReference type="EnsemblMetazoa" id="ASIC004246-PA"/>
    </source>
</evidence>
<keyword evidence="3" id="KW-1185">Reference proteome</keyword>
<dbReference type="EnsemblMetazoa" id="ASIC004246-RA">
    <property type="protein sequence ID" value="ASIC004246-PA"/>
    <property type="gene ID" value="ASIC004246"/>
</dbReference>
<reference evidence="1 3" key="1">
    <citation type="journal article" date="2014" name="BMC Genomics">
        <title>Genome sequence of Anopheles sinensis provides insight into genetics basis of mosquito competence for malaria parasites.</title>
        <authorList>
            <person name="Zhou D."/>
            <person name="Zhang D."/>
            <person name="Ding G."/>
            <person name="Shi L."/>
            <person name="Hou Q."/>
            <person name="Ye Y."/>
            <person name="Xu Y."/>
            <person name="Zhou H."/>
            <person name="Xiong C."/>
            <person name="Li S."/>
            <person name="Yu J."/>
            <person name="Hong S."/>
            <person name="Yu X."/>
            <person name="Zou P."/>
            <person name="Chen C."/>
            <person name="Chang X."/>
            <person name="Wang W."/>
            <person name="Lv Y."/>
            <person name="Sun Y."/>
            <person name="Ma L."/>
            <person name="Shen B."/>
            <person name="Zhu C."/>
        </authorList>
    </citation>
    <scope>NUCLEOTIDE SEQUENCE [LARGE SCALE GENOMIC DNA]</scope>
</reference>
<dbReference type="VEuPathDB" id="VectorBase:ASIC004246"/>
<dbReference type="EMBL" id="ATLV01012872">
    <property type="status" value="NOT_ANNOTATED_CDS"/>
    <property type="molecule type" value="Genomic_DNA"/>
</dbReference>
<dbReference type="AlphaFoldDB" id="A0A084VGE9"/>
<evidence type="ECO:0000313" key="3">
    <source>
        <dbReference type="Proteomes" id="UP000030765"/>
    </source>
</evidence>
<evidence type="ECO:0000313" key="1">
    <source>
        <dbReference type="EMBL" id="KFB37043.1"/>
    </source>
</evidence>
<accession>A0A084VGE9</accession>
<organism evidence="1">
    <name type="scientific">Anopheles sinensis</name>
    <name type="common">Mosquito</name>
    <dbReference type="NCBI Taxonomy" id="74873"/>
    <lineage>
        <taxon>Eukaryota</taxon>
        <taxon>Metazoa</taxon>
        <taxon>Ecdysozoa</taxon>
        <taxon>Arthropoda</taxon>
        <taxon>Hexapoda</taxon>
        <taxon>Insecta</taxon>
        <taxon>Pterygota</taxon>
        <taxon>Neoptera</taxon>
        <taxon>Endopterygota</taxon>
        <taxon>Diptera</taxon>
        <taxon>Nematocera</taxon>
        <taxon>Culicoidea</taxon>
        <taxon>Culicidae</taxon>
        <taxon>Anophelinae</taxon>
        <taxon>Anopheles</taxon>
    </lineage>
</organism>
<dbReference type="Proteomes" id="UP000030765">
    <property type="component" value="Unassembled WGS sequence"/>
</dbReference>